<proteinExistence type="predicted"/>
<dbReference type="AlphaFoldDB" id="A0A415U181"/>
<dbReference type="SUPFAM" id="SSF56784">
    <property type="entry name" value="HAD-like"/>
    <property type="match status" value="1"/>
</dbReference>
<dbReference type="Gene3D" id="3.40.50.1000">
    <property type="entry name" value="HAD superfamily/HAD-like"/>
    <property type="match status" value="1"/>
</dbReference>
<organism evidence="1 2">
    <name type="scientific">Anaerobutyricum hallii</name>
    <dbReference type="NCBI Taxonomy" id="39488"/>
    <lineage>
        <taxon>Bacteria</taxon>
        <taxon>Bacillati</taxon>
        <taxon>Bacillota</taxon>
        <taxon>Clostridia</taxon>
        <taxon>Lachnospirales</taxon>
        <taxon>Lachnospiraceae</taxon>
        <taxon>Anaerobutyricum</taxon>
    </lineage>
</organism>
<evidence type="ECO:0000313" key="1">
    <source>
        <dbReference type="EMBL" id="RHN11781.1"/>
    </source>
</evidence>
<evidence type="ECO:0000313" key="2">
    <source>
        <dbReference type="Proteomes" id="UP000283700"/>
    </source>
</evidence>
<sequence length="158" mass="18171">MCRPIIDLVKRNDIVVVFDVDGVLAPYEWGSEQHAMPDAEWDKCLENNEDIYARITPVKEFVNFIRNKQHGTCYVCSRSADAEAASKRKFCVENYNIPDENIVFVKEKSDKLIFLEQLRDKLQIPENKIAIVEDTVKTLDKIAKAGDYITVHVSSFLM</sequence>
<gene>
    <name evidence="1" type="ORF">DWZ29_11180</name>
</gene>
<name>A0A415U181_9FIRM</name>
<dbReference type="InterPro" id="IPR023214">
    <property type="entry name" value="HAD_sf"/>
</dbReference>
<protein>
    <submittedName>
        <fullName evidence="1">Uncharacterized protein</fullName>
    </submittedName>
</protein>
<dbReference type="RefSeq" id="WP_118486286.1">
    <property type="nucleotide sequence ID" value="NZ_QRQO01000032.1"/>
</dbReference>
<comment type="caution">
    <text evidence="1">The sequence shown here is derived from an EMBL/GenBank/DDBJ whole genome shotgun (WGS) entry which is preliminary data.</text>
</comment>
<dbReference type="InterPro" id="IPR036412">
    <property type="entry name" value="HAD-like_sf"/>
</dbReference>
<reference evidence="1 2" key="1">
    <citation type="submission" date="2018-08" db="EMBL/GenBank/DDBJ databases">
        <title>A genome reference for cultivated species of the human gut microbiota.</title>
        <authorList>
            <person name="Zou Y."/>
            <person name="Xue W."/>
            <person name="Luo G."/>
        </authorList>
    </citation>
    <scope>NUCLEOTIDE SEQUENCE [LARGE SCALE GENOMIC DNA]</scope>
    <source>
        <strain evidence="1 2">AF31-17AC</strain>
    </source>
</reference>
<dbReference type="Proteomes" id="UP000283700">
    <property type="component" value="Unassembled WGS sequence"/>
</dbReference>
<accession>A0A415U181</accession>
<dbReference type="EMBL" id="QRQO01000032">
    <property type="protein sequence ID" value="RHN11781.1"/>
    <property type="molecule type" value="Genomic_DNA"/>
</dbReference>